<keyword evidence="1" id="KW-0812">Transmembrane</keyword>
<evidence type="ECO:0000256" key="1">
    <source>
        <dbReference type="SAM" id="Phobius"/>
    </source>
</evidence>
<organism evidence="2 3">
    <name type="scientific">Diaporthe vaccinii</name>
    <dbReference type="NCBI Taxonomy" id="105482"/>
    <lineage>
        <taxon>Eukaryota</taxon>
        <taxon>Fungi</taxon>
        <taxon>Dikarya</taxon>
        <taxon>Ascomycota</taxon>
        <taxon>Pezizomycotina</taxon>
        <taxon>Sordariomycetes</taxon>
        <taxon>Sordariomycetidae</taxon>
        <taxon>Diaporthales</taxon>
        <taxon>Diaporthaceae</taxon>
        <taxon>Diaporthe</taxon>
        <taxon>Diaporthe eres species complex</taxon>
    </lineage>
</organism>
<gene>
    <name evidence="2" type="ORF">FJTKL_15371</name>
</gene>
<evidence type="ECO:0000313" key="3">
    <source>
        <dbReference type="Proteomes" id="UP001600888"/>
    </source>
</evidence>
<dbReference type="InterPro" id="IPR002523">
    <property type="entry name" value="MgTranspt_CorA/ZnTranspt_ZntB"/>
</dbReference>
<evidence type="ECO:0000313" key="2">
    <source>
        <dbReference type="EMBL" id="KAL2277534.1"/>
    </source>
</evidence>
<keyword evidence="1" id="KW-0472">Membrane</keyword>
<dbReference type="Pfam" id="PF01544">
    <property type="entry name" value="CorA"/>
    <property type="match status" value="1"/>
</dbReference>
<feature type="transmembrane region" description="Helical" evidence="1">
    <location>
        <begin position="347"/>
        <end position="371"/>
    </location>
</feature>
<name>A0ABR4E520_9PEZI</name>
<protein>
    <submittedName>
        <fullName evidence="2">Uncharacterized protein</fullName>
    </submittedName>
</protein>
<comment type="caution">
    <text evidence="2">The sequence shown here is derived from an EMBL/GenBank/DDBJ whole genome shotgun (WGS) entry which is preliminary data.</text>
</comment>
<reference evidence="2 3" key="1">
    <citation type="submission" date="2024-03" db="EMBL/GenBank/DDBJ databases">
        <title>A high-quality draft genome sequence of Diaporthe vaccinii, a causative agent of upright dieback and viscid rot disease in cranberry plants.</title>
        <authorList>
            <person name="Sarrasin M."/>
            <person name="Lang B.F."/>
            <person name="Burger G."/>
        </authorList>
    </citation>
    <scope>NUCLEOTIDE SEQUENCE [LARGE SCALE GENOMIC DNA]</scope>
    <source>
        <strain evidence="2 3">IS7</strain>
    </source>
</reference>
<feature type="transmembrane region" description="Helical" evidence="1">
    <location>
        <begin position="383"/>
        <end position="405"/>
    </location>
</feature>
<keyword evidence="3" id="KW-1185">Reference proteome</keyword>
<dbReference type="EMBL" id="JBAWTH010000098">
    <property type="protein sequence ID" value="KAL2277534.1"/>
    <property type="molecule type" value="Genomic_DNA"/>
</dbReference>
<dbReference type="Gene3D" id="1.20.58.340">
    <property type="entry name" value="Magnesium transport protein CorA, transmembrane region"/>
    <property type="match status" value="1"/>
</dbReference>
<proteinExistence type="predicted"/>
<dbReference type="Proteomes" id="UP001600888">
    <property type="component" value="Unassembled WGS sequence"/>
</dbReference>
<sequence length="439" mass="49701">MSSHQHREAASTSSTYLAPRVLRSVMSRCRGCSDVSVLHWTRGNGSWQRRRVPAPELRTADLTTWDPLNSTESDVCVVLASANEIRACPRCRPIFTGALHIPEIWWSDCCRRSNGYFGCDVINKAGNNHEYNTWLYFETKHLGKNTVYDKLNVFAQWLQLSQQSVVVLFDVCEPVMERVSDLFRGLDSACSYDPFWIHAQLATEVARREDAAIWAVRDHIRAMEKEGIPTGRPHPDYRRLHDVVRHAIHVSETLNVAKQTMSRIIAEHDAFISSELATDRNVSRGVQHRLRFAESMLASLQDHSVSNEKRLLNEIQLAFPIVAQHDANTSVEIGRLARSDGVAMKTIAFVTLAFLPSTFVSAIFSMSFFTFSADAGWVVSGKIWVYWVFAVSLILVSFVLWRCWLVHGSAIGMSRFEKKSAHLPSGLIETAVRLSERHL</sequence>
<accession>A0ABR4E520</accession>
<keyword evidence="1" id="KW-1133">Transmembrane helix</keyword>